<dbReference type="KEGG" id="pgr:PGTG_01735"/>
<dbReference type="Proteomes" id="UP000008783">
    <property type="component" value="Unassembled WGS sequence"/>
</dbReference>
<evidence type="ECO:0000313" key="1">
    <source>
        <dbReference type="EMBL" id="EFP75142.2"/>
    </source>
</evidence>
<dbReference type="InParanoid" id="E3JSW7"/>
<dbReference type="AlphaFoldDB" id="E3JSW7"/>
<reference key="1">
    <citation type="submission" date="2007-01" db="EMBL/GenBank/DDBJ databases">
        <title>The Genome Sequence of Puccinia graminis f. sp. tritici Strain CRL 75-36-700-3.</title>
        <authorList>
            <consortium name="The Broad Institute Genome Sequencing Platform"/>
            <person name="Birren B."/>
            <person name="Lander E."/>
            <person name="Galagan J."/>
            <person name="Nusbaum C."/>
            <person name="Devon K."/>
            <person name="Cuomo C."/>
            <person name="Jaffe D."/>
            <person name="Butler J."/>
            <person name="Alvarez P."/>
            <person name="Gnerre S."/>
            <person name="Grabherr M."/>
            <person name="Mauceli E."/>
            <person name="Brockman W."/>
            <person name="Young S."/>
            <person name="LaButti K."/>
            <person name="Sykes S."/>
            <person name="DeCaprio D."/>
            <person name="Crawford M."/>
            <person name="Koehrsen M."/>
            <person name="Engels R."/>
            <person name="Montgomery P."/>
            <person name="Pearson M."/>
            <person name="Howarth C."/>
            <person name="Larson L."/>
            <person name="White J."/>
            <person name="Zeng Q."/>
            <person name="Kodira C."/>
            <person name="Yandava C."/>
            <person name="Alvarado L."/>
            <person name="O'Leary S."/>
            <person name="Szabo L."/>
            <person name="Dean R."/>
            <person name="Schein J."/>
        </authorList>
    </citation>
    <scope>NUCLEOTIDE SEQUENCE</scope>
    <source>
        <strain>CRL 75-36-700-3</strain>
    </source>
</reference>
<gene>
    <name evidence="1" type="ORF">PGTG_01735</name>
</gene>
<evidence type="ECO:0000313" key="2">
    <source>
        <dbReference type="Proteomes" id="UP000008783"/>
    </source>
</evidence>
<dbReference type="OrthoDB" id="10293086at2759"/>
<dbReference type="GeneID" id="10547584"/>
<proteinExistence type="predicted"/>
<organism evidence="1 2">
    <name type="scientific">Puccinia graminis f. sp. tritici (strain CRL 75-36-700-3 / race SCCL)</name>
    <name type="common">Black stem rust fungus</name>
    <dbReference type="NCBI Taxonomy" id="418459"/>
    <lineage>
        <taxon>Eukaryota</taxon>
        <taxon>Fungi</taxon>
        <taxon>Dikarya</taxon>
        <taxon>Basidiomycota</taxon>
        <taxon>Pucciniomycotina</taxon>
        <taxon>Pucciniomycetes</taxon>
        <taxon>Pucciniales</taxon>
        <taxon>Pucciniaceae</taxon>
        <taxon>Puccinia</taxon>
    </lineage>
</organism>
<dbReference type="EMBL" id="DS178263">
    <property type="protein sequence ID" value="EFP75142.2"/>
    <property type="molecule type" value="Genomic_DNA"/>
</dbReference>
<name>E3JSW7_PUCGT</name>
<dbReference type="HOGENOM" id="CLU_2387245_0_0_1"/>
<reference evidence="2" key="2">
    <citation type="journal article" date="2011" name="Proc. Natl. Acad. Sci. U.S.A.">
        <title>Obligate biotrophy features unraveled by the genomic analysis of rust fungi.</title>
        <authorList>
            <person name="Duplessis S."/>
            <person name="Cuomo C.A."/>
            <person name="Lin Y.-C."/>
            <person name="Aerts A."/>
            <person name="Tisserant E."/>
            <person name="Veneault-Fourrey C."/>
            <person name="Joly D.L."/>
            <person name="Hacquard S."/>
            <person name="Amselem J."/>
            <person name="Cantarel B.L."/>
            <person name="Chiu R."/>
            <person name="Coutinho P.M."/>
            <person name="Feau N."/>
            <person name="Field M."/>
            <person name="Frey P."/>
            <person name="Gelhaye E."/>
            <person name="Goldberg J."/>
            <person name="Grabherr M.G."/>
            <person name="Kodira C.D."/>
            <person name="Kohler A."/>
            <person name="Kuees U."/>
            <person name="Lindquist E.A."/>
            <person name="Lucas S.M."/>
            <person name="Mago R."/>
            <person name="Mauceli E."/>
            <person name="Morin E."/>
            <person name="Murat C."/>
            <person name="Pangilinan J.L."/>
            <person name="Park R."/>
            <person name="Pearson M."/>
            <person name="Quesneville H."/>
            <person name="Rouhier N."/>
            <person name="Sakthikumar S."/>
            <person name="Salamov A.A."/>
            <person name="Schmutz J."/>
            <person name="Selles B."/>
            <person name="Shapiro H."/>
            <person name="Tanguay P."/>
            <person name="Tuskan G.A."/>
            <person name="Henrissat B."/>
            <person name="Van de Peer Y."/>
            <person name="Rouze P."/>
            <person name="Ellis J.G."/>
            <person name="Dodds P.N."/>
            <person name="Schein J.E."/>
            <person name="Zhong S."/>
            <person name="Hamelin R.C."/>
            <person name="Grigoriev I.V."/>
            <person name="Szabo L.J."/>
            <person name="Martin F."/>
        </authorList>
    </citation>
    <scope>NUCLEOTIDE SEQUENCE [LARGE SCALE GENOMIC DNA]</scope>
    <source>
        <strain evidence="2">CRL 75-36-700-3 / race SCCL</strain>
    </source>
</reference>
<dbReference type="RefSeq" id="XP_003319561.2">
    <property type="nucleotide sequence ID" value="XM_003319513.2"/>
</dbReference>
<protein>
    <submittedName>
        <fullName evidence="1">Uncharacterized protein</fullName>
    </submittedName>
</protein>
<keyword evidence="2" id="KW-1185">Reference proteome</keyword>
<dbReference type="VEuPathDB" id="FungiDB:PGTG_01735"/>
<accession>E3JSW7</accession>
<sequence>MKLPRFFNRTGKSKLLQQKVGIARPVSCQPWLSDPRQHLPVRAVNRRGQLVGHGSEKKSGAHARHEVGVGRAGCSVDNATTLQHLLTGKTEFEA</sequence>